<feature type="domain" description="Smr" evidence="2">
    <location>
        <begin position="95"/>
        <end position="176"/>
    </location>
</feature>
<reference evidence="4" key="1">
    <citation type="submission" date="2020-01" db="EMBL/GenBank/DDBJ databases">
        <title>'Steroidobacter agaridevorans' sp. nov., agar-degrading bacteria isolated from rhizosphere soils.</title>
        <authorList>
            <person name="Ikenaga M."/>
            <person name="Kataoka M."/>
            <person name="Murouchi A."/>
            <person name="Katsuragi S."/>
            <person name="Sakai M."/>
        </authorList>
    </citation>
    <scope>NUCLEOTIDE SEQUENCE [LARGE SCALE GENOMIC DNA]</scope>
    <source>
        <strain evidence="4">YU21-B</strain>
    </source>
</reference>
<dbReference type="AlphaFoldDB" id="A0A829YBW3"/>
<dbReference type="SUPFAM" id="SSF160443">
    <property type="entry name" value="SMR domain-like"/>
    <property type="match status" value="1"/>
</dbReference>
<dbReference type="RefSeq" id="WP_202624314.1">
    <property type="nucleotide sequence ID" value="NZ_BLJN01000002.1"/>
</dbReference>
<comment type="caution">
    <text evidence="3">The sequence shown here is derived from an EMBL/GenBank/DDBJ whole genome shotgun (WGS) entry which is preliminary data.</text>
</comment>
<feature type="region of interest" description="Disordered" evidence="1">
    <location>
        <begin position="1"/>
        <end position="42"/>
    </location>
</feature>
<evidence type="ECO:0000256" key="1">
    <source>
        <dbReference type="SAM" id="MobiDB-lite"/>
    </source>
</evidence>
<dbReference type="Proteomes" id="UP000445000">
    <property type="component" value="Unassembled WGS sequence"/>
</dbReference>
<proteinExistence type="predicted"/>
<keyword evidence="4" id="KW-1185">Reference proteome</keyword>
<dbReference type="PANTHER" id="PTHR35562:SF2">
    <property type="entry name" value="DNA ENDONUCLEASE SMRA-RELATED"/>
    <property type="match status" value="1"/>
</dbReference>
<sequence>MNDDPDHDSQAFREAMRDVRRLRDTSKRAPTAPKPPPRARFTRADQQEVLRESLLPPSDEAMLATGDELSFRRPHIPESVLVKLRRGHYTVDAELDLHGMTGAEAKAAMRDFLTQAVFRRLSCVRIIHGKGRGSGPRGPVLKNVVNQWLQRIDNIQAFGSARQVDGGSGAVYVLLRVK</sequence>
<dbReference type="PANTHER" id="PTHR35562">
    <property type="entry name" value="DNA ENDONUCLEASE SMRA-RELATED"/>
    <property type="match status" value="1"/>
</dbReference>
<dbReference type="GO" id="GO:0004520">
    <property type="term" value="F:DNA endonuclease activity"/>
    <property type="evidence" value="ECO:0007669"/>
    <property type="project" value="TreeGrafter"/>
</dbReference>
<dbReference type="PROSITE" id="PS50828">
    <property type="entry name" value="SMR"/>
    <property type="match status" value="1"/>
</dbReference>
<evidence type="ECO:0000313" key="3">
    <source>
        <dbReference type="EMBL" id="GFE80780.1"/>
    </source>
</evidence>
<dbReference type="Pfam" id="PF01713">
    <property type="entry name" value="Smr"/>
    <property type="match status" value="1"/>
</dbReference>
<dbReference type="EMBL" id="BLJN01000002">
    <property type="protein sequence ID" value="GFE80780.1"/>
    <property type="molecule type" value="Genomic_DNA"/>
</dbReference>
<evidence type="ECO:0000259" key="2">
    <source>
        <dbReference type="PROSITE" id="PS50828"/>
    </source>
</evidence>
<name>A0A829YBW3_9GAMM</name>
<dbReference type="SMART" id="SM00463">
    <property type="entry name" value="SMR"/>
    <property type="match status" value="1"/>
</dbReference>
<organism evidence="3 4">
    <name type="scientific">Steroidobacter agaridevorans</name>
    <dbReference type="NCBI Taxonomy" id="2695856"/>
    <lineage>
        <taxon>Bacteria</taxon>
        <taxon>Pseudomonadati</taxon>
        <taxon>Pseudomonadota</taxon>
        <taxon>Gammaproteobacteria</taxon>
        <taxon>Steroidobacterales</taxon>
        <taxon>Steroidobacteraceae</taxon>
        <taxon>Steroidobacter</taxon>
    </lineage>
</organism>
<dbReference type="InterPro" id="IPR036063">
    <property type="entry name" value="Smr_dom_sf"/>
</dbReference>
<accession>A0A829YBW3</accession>
<gene>
    <name evidence="3" type="ORF">GCM10011487_27800</name>
</gene>
<protein>
    <recommendedName>
        <fullName evidence="2">Smr domain-containing protein</fullName>
    </recommendedName>
</protein>
<evidence type="ECO:0000313" key="4">
    <source>
        <dbReference type="Proteomes" id="UP000445000"/>
    </source>
</evidence>
<dbReference type="InterPro" id="IPR002625">
    <property type="entry name" value="Smr_dom"/>
</dbReference>
<feature type="compositionally biased region" description="Basic and acidic residues" evidence="1">
    <location>
        <begin position="7"/>
        <end position="27"/>
    </location>
</feature>
<dbReference type="Gene3D" id="3.30.1370.110">
    <property type="match status" value="1"/>
</dbReference>